<dbReference type="Gene3D" id="2.160.10.10">
    <property type="entry name" value="Hexapeptide repeat proteins"/>
    <property type="match status" value="1"/>
</dbReference>
<proteinExistence type="predicted"/>
<dbReference type="PANTHER" id="PTHR43300:SF10">
    <property type="entry name" value="2,3,4,5-TETRAHYDROPYRIDINE-2,6-DICARBOXYLATE N-ACETYLTRANSFERASE"/>
    <property type="match status" value="1"/>
</dbReference>
<reference evidence="6 7" key="1">
    <citation type="journal article" date="2019" name="Int. J. Syst. Evol. Microbiol.">
        <title>The Global Catalogue of Microorganisms (GCM) 10K type strain sequencing project: providing services to taxonomists for standard genome sequencing and annotation.</title>
        <authorList>
            <consortium name="The Broad Institute Genomics Platform"/>
            <consortium name="The Broad Institute Genome Sequencing Center for Infectious Disease"/>
            <person name="Wu L."/>
            <person name="Ma J."/>
        </authorList>
    </citation>
    <scope>NUCLEOTIDE SEQUENCE [LARGE SCALE GENOMIC DNA]</scope>
    <source>
        <strain evidence="6 7">CGMCC 1.12237</strain>
    </source>
</reference>
<dbReference type="PROSITE" id="PS00101">
    <property type="entry name" value="HEXAPEP_TRANSFERASES"/>
    <property type="match status" value="1"/>
</dbReference>
<keyword evidence="4" id="KW-0457">Lysine biosynthesis</keyword>
<dbReference type="EMBL" id="JBHSKX010000002">
    <property type="protein sequence ID" value="MFC5367602.1"/>
    <property type="molecule type" value="Genomic_DNA"/>
</dbReference>
<dbReference type="Pfam" id="PF00132">
    <property type="entry name" value="Hexapep"/>
    <property type="match status" value="2"/>
</dbReference>
<accession>A0ABD5RD28</accession>
<keyword evidence="2" id="KW-0808">Transferase</keyword>
<dbReference type="RefSeq" id="WP_227229850.1">
    <property type="nucleotide sequence ID" value="NZ_JAJCVJ010000002.1"/>
</dbReference>
<dbReference type="InterPro" id="IPR050179">
    <property type="entry name" value="Trans_hexapeptide_repeat"/>
</dbReference>
<keyword evidence="3" id="KW-0220">Diaminopimelate biosynthesis</keyword>
<dbReference type="CDD" id="cd03358">
    <property type="entry name" value="LbH_WxcM_N_like"/>
    <property type="match status" value="1"/>
</dbReference>
<evidence type="ECO:0000256" key="5">
    <source>
        <dbReference type="SAM" id="MobiDB-lite"/>
    </source>
</evidence>
<dbReference type="Proteomes" id="UP001596201">
    <property type="component" value="Unassembled WGS sequence"/>
</dbReference>
<dbReference type="GO" id="GO:0019877">
    <property type="term" value="P:diaminopimelate biosynthetic process"/>
    <property type="evidence" value="ECO:0007669"/>
    <property type="project" value="UniProtKB-KW"/>
</dbReference>
<feature type="region of interest" description="Disordered" evidence="5">
    <location>
        <begin position="171"/>
        <end position="191"/>
    </location>
</feature>
<dbReference type="GO" id="GO:0009085">
    <property type="term" value="P:lysine biosynthetic process"/>
    <property type="evidence" value="ECO:0007669"/>
    <property type="project" value="UniProtKB-KW"/>
</dbReference>
<dbReference type="InterPro" id="IPR011004">
    <property type="entry name" value="Trimer_LpxA-like_sf"/>
</dbReference>
<keyword evidence="7" id="KW-1185">Reference proteome</keyword>
<protein>
    <submittedName>
        <fullName evidence="6">DapH/DapD/GlmU-related protein</fullName>
    </submittedName>
</protein>
<dbReference type="AlphaFoldDB" id="A0ABD5RD28"/>
<evidence type="ECO:0000256" key="2">
    <source>
        <dbReference type="ARBA" id="ARBA00022679"/>
    </source>
</evidence>
<evidence type="ECO:0000313" key="6">
    <source>
        <dbReference type="EMBL" id="MFC5367602.1"/>
    </source>
</evidence>
<dbReference type="GO" id="GO:0016740">
    <property type="term" value="F:transferase activity"/>
    <property type="evidence" value="ECO:0007669"/>
    <property type="project" value="UniProtKB-KW"/>
</dbReference>
<gene>
    <name evidence="6" type="ORF">ACFPJ5_11710</name>
</gene>
<evidence type="ECO:0000256" key="1">
    <source>
        <dbReference type="ARBA" id="ARBA00022605"/>
    </source>
</evidence>
<dbReference type="SUPFAM" id="SSF51161">
    <property type="entry name" value="Trimeric LpxA-like enzymes"/>
    <property type="match status" value="2"/>
</dbReference>
<evidence type="ECO:0000256" key="4">
    <source>
        <dbReference type="ARBA" id="ARBA00023154"/>
    </source>
</evidence>
<sequence length="191" mass="19664">MIRYVTGHDCDIDDDVTLGYGDDAGQTVVGDRARIRSGTVVYGDVDIGDDLTTGHDVVVREDTSVGDEVVLGTKTVVDGTTDIGSNVSLQSRVYVPTNTTVGDRVFVGPGAVLTNDPHPVRRDADLAGPTLERDASVGGNATVLPDVTVGEGAFVAAGATVTEDVPPETLAVGTPAEHRPLPATLEGGNLL</sequence>
<organism evidence="6 7">
    <name type="scientific">Salinirubrum litoreum</name>
    <dbReference type="NCBI Taxonomy" id="1126234"/>
    <lineage>
        <taxon>Archaea</taxon>
        <taxon>Methanobacteriati</taxon>
        <taxon>Methanobacteriota</taxon>
        <taxon>Stenosarchaea group</taxon>
        <taxon>Halobacteria</taxon>
        <taxon>Halobacteriales</taxon>
        <taxon>Haloferacaceae</taxon>
        <taxon>Salinirubrum</taxon>
    </lineage>
</organism>
<dbReference type="InterPro" id="IPR018357">
    <property type="entry name" value="Hexapep_transf_CS"/>
</dbReference>
<keyword evidence="1" id="KW-0028">Amino-acid biosynthesis</keyword>
<evidence type="ECO:0000313" key="7">
    <source>
        <dbReference type="Proteomes" id="UP001596201"/>
    </source>
</evidence>
<evidence type="ECO:0000256" key="3">
    <source>
        <dbReference type="ARBA" id="ARBA00022915"/>
    </source>
</evidence>
<comment type="caution">
    <text evidence="6">The sequence shown here is derived from an EMBL/GenBank/DDBJ whole genome shotgun (WGS) entry which is preliminary data.</text>
</comment>
<name>A0ABD5RD28_9EURY</name>
<dbReference type="PANTHER" id="PTHR43300">
    <property type="entry name" value="ACETYLTRANSFERASE"/>
    <property type="match status" value="1"/>
</dbReference>
<dbReference type="InterPro" id="IPR001451">
    <property type="entry name" value="Hexapep"/>
</dbReference>